<dbReference type="InterPro" id="IPR002130">
    <property type="entry name" value="Cyclophilin-type_PPIase_dom"/>
</dbReference>
<dbReference type="AlphaFoldDB" id="A0A0C2ILP6"/>
<dbReference type="GO" id="GO:0000209">
    <property type="term" value="P:protein polyubiquitination"/>
    <property type="evidence" value="ECO:0007669"/>
    <property type="project" value="TreeGrafter"/>
</dbReference>
<evidence type="ECO:0000256" key="7">
    <source>
        <dbReference type="ARBA" id="ARBA00022786"/>
    </source>
</evidence>
<dbReference type="PANTHER" id="PTHR45625:SF1">
    <property type="entry name" value="RING-TYPE E3 UBIQUITIN-PROTEIN LIGASE PPIL2"/>
    <property type="match status" value="1"/>
</dbReference>
<keyword evidence="12" id="KW-0472">Membrane</keyword>
<keyword evidence="10" id="KW-0539">Nucleus</keyword>
<dbReference type="Pfam" id="PF04641">
    <property type="entry name" value="Rtf2"/>
    <property type="match status" value="1"/>
</dbReference>
<dbReference type="PANTHER" id="PTHR45625">
    <property type="entry name" value="PEPTIDYL-PROLYL CIS-TRANS ISOMERASE-RELATED"/>
    <property type="match status" value="1"/>
</dbReference>
<keyword evidence="15" id="KW-1185">Reference proteome</keyword>
<evidence type="ECO:0000256" key="2">
    <source>
        <dbReference type="ARBA" id="ARBA00000971"/>
    </source>
</evidence>
<comment type="caution">
    <text evidence="14">The sequence shown here is derived from an EMBL/GenBank/DDBJ whole genome shotgun (WGS) entry which is preliminary data.</text>
</comment>
<dbReference type="OMA" id="NFIKHCA"/>
<organism evidence="14 15">
    <name type="scientific">Thelohanellus kitauei</name>
    <name type="common">Myxosporean</name>
    <dbReference type="NCBI Taxonomy" id="669202"/>
    <lineage>
        <taxon>Eukaryota</taxon>
        <taxon>Metazoa</taxon>
        <taxon>Cnidaria</taxon>
        <taxon>Myxozoa</taxon>
        <taxon>Myxosporea</taxon>
        <taxon>Bivalvulida</taxon>
        <taxon>Platysporina</taxon>
        <taxon>Myxobolidae</taxon>
        <taxon>Thelohanellus</taxon>
    </lineage>
</organism>
<evidence type="ECO:0000256" key="1">
    <source>
        <dbReference type="ARBA" id="ARBA00000900"/>
    </source>
</evidence>
<evidence type="ECO:0000313" key="15">
    <source>
        <dbReference type="Proteomes" id="UP000031668"/>
    </source>
</evidence>
<evidence type="ECO:0000256" key="4">
    <source>
        <dbReference type="ARBA" id="ARBA00004123"/>
    </source>
</evidence>
<dbReference type="PRINTS" id="PR00153">
    <property type="entry name" value="CSAPPISMRASE"/>
</dbReference>
<evidence type="ECO:0000259" key="13">
    <source>
        <dbReference type="PROSITE" id="PS50072"/>
    </source>
</evidence>
<protein>
    <submittedName>
        <fullName evidence="14">Peptidyl-prolyl cis-trans isomerase 4</fullName>
    </submittedName>
</protein>
<dbReference type="InterPro" id="IPR029000">
    <property type="entry name" value="Cyclophilin-like_dom_sf"/>
</dbReference>
<dbReference type="InterPro" id="IPR044666">
    <property type="entry name" value="Cyclophilin_A-like"/>
</dbReference>
<keyword evidence="12" id="KW-1133">Transmembrane helix</keyword>
<accession>A0A0C2ILP6</accession>
<dbReference type="FunFam" id="2.40.100.10:FF:000014">
    <property type="entry name" value="Peptidyl-prolyl cis-trans isomerase cyp65"/>
    <property type="match status" value="1"/>
</dbReference>
<comment type="function">
    <text evidence="3">May catalyze the cis-trans isomerization of proline imidic peptide bonds in oligopeptides thereby assisting the folding of proteins. May also function as a chaperone, playing a role in intracellular transport of proteins. May also have a protein ubiquitin ligase activity acting as an E3 ubiquitin protein ligase or as a ubiquitin-ubiquitin ligase promoting elongation of ubiquitin chains on proteins.</text>
</comment>
<keyword evidence="7" id="KW-0833">Ubl conjugation pathway</keyword>
<evidence type="ECO:0000256" key="10">
    <source>
        <dbReference type="ARBA" id="ARBA00023242"/>
    </source>
</evidence>
<dbReference type="Gene3D" id="2.40.100.10">
    <property type="entry name" value="Cyclophilin-like"/>
    <property type="match status" value="1"/>
</dbReference>
<dbReference type="OrthoDB" id="30774at2759"/>
<keyword evidence="8" id="KW-0697">Rotamase</keyword>
<feature type="compositionally biased region" description="Basic and acidic residues" evidence="11">
    <location>
        <begin position="457"/>
        <end position="470"/>
    </location>
</feature>
<comment type="catalytic activity">
    <reaction evidence="2">
        <text>[protein]-peptidylproline (omega=180) = [protein]-peptidylproline (omega=0)</text>
        <dbReference type="Rhea" id="RHEA:16237"/>
        <dbReference type="Rhea" id="RHEA-COMP:10747"/>
        <dbReference type="Rhea" id="RHEA-COMP:10748"/>
        <dbReference type="ChEBI" id="CHEBI:83833"/>
        <dbReference type="ChEBI" id="CHEBI:83834"/>
        <dbReference type="EC" id="5.2.1.8"/>
    </reaction>
</comment>
<evidence type="ECO:0000256" key="3">
    <source>
        <dbReference type="ARBA" id="ARBA00003697"/>
    </source>
</evidence>
<evidence type="ECO:0000256" key="11">
    <source>
        <dbReference type="SAM" id="MobiDB-lite"/>
    </source>
</evidence>
<keyword evidence="12" id="KW-0812">Transmembrane</keyword>
<proteinExistence type="inferred from homology"/>
<dbReference type="PROSITE" id="PS50072">
    <property type="entry name" value="CSA_PPIASE_2"/>
    <property type="match status" value="1"/>
</dbReference>
<dbReference type="SUPFAM" id="SSF50891">
    <property type="entry name" value="Cyclophilin-like"/>
    <property type="match status" value="1"/>
</dbReference>
<dbReference type="Proteomes" id="UP000031668">
    <property type="component" value="Unassembled WGS sequence"/>
</dbReference>
<dbReference type="GO" id="GO:0061630">
    <property type="term" value="F:ubiquitin protein ligase activity"/>
    <property type="evidence" value="ECO:0007669"/>
    <property type="project" value="UniProtKB-EC"/>
</dbReference>
<dbReference type="GO" id="GO:0003755">
    <property type="term" value="F:peptidyl-prolyl cis-trans isomerase activity"/>
    <property type="evidence" value="ECO:0007669"/>
    <property type="project" value="UniProtKB-KW"/>
</dbReference>
<comment type="catalytic activity">
    <reaction evidence="1">
        <text>S-ubiquitinyl-[E2 ubiquitin-conjugating enzyme]-L-cysteine + [acceptor protein]-L-lysine = [E2 ubiquitin-conjugating enzyme]-L-cysteine + N(6)-ubiquitinyl-[acceptor protein]-L-lysine.</text>
        <dbReference type="EC" id="2.3.2.27"/>
    </reaction>
</comment>
<evidence type="ECO:0000256" key="8">
    <source>
        <dbReference type="ARBA" id="ARBA00023110"/>
    </source>
</evidence>
<name>A0A0C2ILP6_THEKT</name>
<keyword evidence="6" id="KW-0808">Transferase</keyword>
<sequence length="492" mass="56185">MGKKQHQKDKLYLTSKEWREDRGGFKKSYFITYFQRNCQNIFDYPLNAVHYHSIHIRTLVATRMVIFLICCISLLTRNAVAFIDKFGIDPISGEPAKSIDLVKLNMEKNKQGRYHCPITRKEFSDSVNVVAIKTSGNVYALDAIQELNYSLNNYKDLLSDTPFTKKDVITLQNTTDVERLNCAKYHHVIHNLKVDDEEDTDVNTLRTVNPETIGALNELEKTYKAPKITFAKKEDKKLTARNKAHFSTGQMAYGFTCTSFEPKTFQIQGILDEDQIRYPRIKKKGYVQLATNLGNLNLQLHCDSTPKTCENFLRLCSANYYNETVFFRLAPGHIVQGGDPTGTGNGGQSIFGKPFKDEICANLRHDKRGVVSMANHCKDQNTSQFFITFNPCPAFDDRFTVFGKVVGGMDVLNKIEDVPIDEDYHPLITIKILQCNVYVNPFEELDAEMEKANNQLMDEKPTKDKEEARKLKQSNVVGKYLKRKSNSAQTTK</sequence>
<keyword evidence="9 14" id="KW-0413">Isomerase</keyword>
<evidence type="ECO:0000313" key="14">
    <source>
        <dbReference type="EMBL" id="KII66354.1"/>
    </source>
</evidence>
<evidence type="ECO:0000256" key="5">
    <source>
        <dbReference type="ARBA" id="ARBA00007930"/>
    </source>
</evidence>
<reference evidence="14 15" key="1">
    <citation type="journal article" date="2014" name="Genome Biol. Evol.">
        <title>The genome of the myxosporean Thelohanellus kitauei shows adaptations to nutrient acquisition within its fish host.</title>
        <authorList>
            <person name="Yang Y."/>
            <person name="Xiong J."/>
            <person name="Zhou Z."/>
            <person name="Huo F."/>
            <person name="Miao W."/>
            <person name="Ran C."/>
            <person name="Liu Y."/>
            <person name="Zhang J."/>
            <person name="Feng J."/>
            <person name="Wang M."/>
            <person name="Wang M."/>
            <person name="Wang L."/>
            <person name="Yao B."/>
        </authorList>
    </citation>
    <scope>NUCLEOTIDE SEQUENCE [LARGE SCALE GENOMIC DNA]</scope>
    <source>
        <strain evidence="14">Wuqing</strain>
    </source>
</reference>
<feature type="domain" description="PPIase cyclophilin-type" evidence="13">
    <location>
        <begin position="291"/>
        <end position="437"/>
    </location>
</feature>
<comment type="subcellular location">
    <subcellularLocation>
        <location evidence="4">Nucleus</location>
    </subcellularLocation>
</comment>
<dbReference type="GO" id="GO:0071013">
    <property type="term" value="C:catalytic step 2 spliceosome"/>
    <property type="evidence" value="ECO:0007669"/>
    <property type="project" value="TreeGrafter"/>
</dbReference>
<evidence type="ECO:0000256" key="9">
    <source>
        <dbReference type="ARBA" id="ARBA00023235"/>
    </source>
</evidence>
<feature type="region of interest" description="Disordered" evidence="11">
    <location>
        <begin position="453"/>
        <end position="476"/>
    </location>
</feature>
<dbReference type="EMBL" id="JWZT01003548">
    <property type="protein sequence ID" value="KII66354.1"/>
    <property type="molecule type" value="Genomic_DNA"/>
</dbReference>
<dbReference type="Pfam" id="PF00160">
    <property type="entry name" value="Pro_isomerase"/>
    <property type="match status" value="1"/>
</dbReference>
<feature type="transmembrane region" description="Helical" evidence="12">
    <location>
        <begin position="64"/>
        <end position="83"/>
    </location>
</feature>
<comment type="similarity">
    <text evidence="5">Belongs to the cyclophilin-type PPIase family. PPIL2 subfamily.</text>
</comment>
<evidence type="ECO:0000256" key="6">
    <source>
        <dbReference type="ARBA" id="ARBA00022679"/>
    </source>
</evidence>
<evidence type="ECO:0000256" key="12">
    <source>
        <dbReference type="SAM" id="Phobius"/>
    </source>
</evidence>
<gene>
    <name evidence="14" type="ORF">RF11_09477</name>
</gene>